<dbReference type="PANTHER" id="PTHR20883:SF46">
    <property type="entry name" value="PHYTANOYL-COA HYDROXYLASE"/>
    <property type="match status" value="1"/>
</dbReference>
<dbReference type="Gene3D" id="2.60.120.620">
    <property type="entry name" value="q2cbj1_9rhob like domain"/>
    <property type="match status" value="1"/>
</dbReference>
<name>A0ABD3HBE7_9MARC</name>
<protein>
    <recommendedName>
        <fullName evidence="4">Phytanoyl-CoA dioxygenase</fullName>
    </recommendedName>
</protein>
<dbReference type="AlphaFoldDB" id="A0ABD3HBE7"/>
<comment type="caution">
    <text evidence="2">The sequence shown here is derived from an EMBL/GenBank/DDBJ whole genome shotgun (WGS) entry which is preliminary data.</text>
</comment>
<dbReference type="SUPFAM" id="SSF51197">
    <property type="entry name" value="Clavaminate synthase-like"/>
    <property type="match status" value="1"/>
</dbReference>
<organism evidence="2 3">
    <name type="scientific">Riccia sorocarpa</name>
    <dbReference type="NCBI Taxonomy" id="122646"/>
    <lineage>
        <taxon>Eukaryota</taxon>
        <taxon>Viridiplantae</taxon>
        <taxon>Streptophyta</taxon>
        <taxon>Embryophyta</taxon>
        <taxon>Marchantiophyta</taxon>
        <taxon>Marchantiopsida</taxon>
        <taxon>Marchantiidae</taxon>
        <taxon>Marchantiales</taxon>
        <taxon>Ricciaceae</taxon>
        <taxon>Riccia</taxon>
    </lineage>
</organism>
<dbReference type="InterPro" id="IPR008775">
    <property type="entry name" value="Phytyl_CoA_dOase-like"/>
</dbReference>
<sequence>MVDAGANRRKGDRYELSEEEVECYKTKGYVHLKGLLSEEEVRVLEEDYMAFIRREVKVQGRDFCDMSADYSKPLDEFSIVNIMLPSRYNPKLKGTIYERRAASVAEQLLGQDMVFDYDQLLAKSPGKSDGVFHWHQDLAYWPVTKDTRTASFWLAIDNSRVENGCIQFVPGTHLEKSLRHHGPLHGDRDTSHTLAARLSDSDVPQPAEINRGDATVHHERILHGSGANTSADSWRRAWVVAFRSKATVEYERSIGFTHSHNDKLEVLNAVGSYSSRTSMHAFVVLKGSSEPKLGEFENALE</sequence>
<accession>A0ABD3HBE7</accession>
<dbReference type="Proteomes" id="UP001633002">
    <property type="component" value="Unassembled WGS sequence"/>
</dbReference>
<dbReference type="Pfam" id="PF05721">
    <property type="entry name" value="PhyH"/>
    <property type="match status" value="1"/>
</dbReference>
<evidence type="ECO:0000313" key="2">
    <source>
        <dbReference type="EMBL" id="KAL3687386.1"/>
    </source>
</evidence>
<dbReference type="EMBL" id="JBJQOH010000004">
    <property type="protein sequence ID" value="KAL3687386.1"/>
    <property type="molecule type" value="Genomic_DNA"/>
</dbReference>
<proteinExistence type="predicted"/>
<reference evidence="2 3" key="1">
    <citation type="submission" date="2024-09" db="EMBL/GenBank/DDBJ databases">
        <title>Chromosome-scale assembly of Riccia sorocarpa.</title>
        <authorList>
            <person name="Paukszto L."/>
        </authorList>
    </citation>
    <scope>NUCLEOTIDE SEQUENCE [LARGE SCALE GENOMIC DNA]</scope>
    <source>
        <strain evidence="2">LP-2024</strain>
        <tissue evidence="2">Aerial parts of the thallus</tissue>
    </source>
</reference>
<evidence type="ECO:0000313" key="3">
    <source>
        <dbReference type="Proteomes" id="UP001633002"/>
    </source>
</evidence>
<evidence type="ECO:0000256" key="1">
    <source>
        <dbReference type="ARBA" id="ARBA00001962"/>
    </source>
</evidence>
<dbReference type="PANTHER" id="PTHR20883">
    <property type="entry name" value="PHYTANOYL-COA DIOXYGENASE DOMAIN CONTAINING 1"/>
    <property type="match status" value="1"/>
</dbReference>
<keyword evidence="3" id="KW-1185">Reference proteome</keyword>
<gene>
    <name evidence="2" type="ORF">R1sor_013695</name>
</gene>
<evidence type="ECO:0008006" key="4">
    <source>
        <dbReference type="Google" id="ProtNLM"/>
    </source>
</evidence>
<comment type="cofactor">
    <cofactor evidence="1">
        <name>Fe cation</name>
        <dbReference type="ChEBI" id="CHEBI:24875"/>
    </cofactor>
</comment>